<name>A0A0G3EAC9_9BACT</name>
<evidence type="ECO:0000313" key="4">
    <source>
        <dbReference type="EMBL" id="AKJ63401.1"/>
    </source>
</evidence>
<evidence type="ECO:0000256" key="1">
    <source>
        <dbReference type="ARBA" id="ARBA00001933"/>
    </source>
</evidence>
<dbReference type="GO" id="GO:0019346">
    <property type="term" value="P:transsulfuration"/>
    <property type="evidence" value="ECO:0007669"/>
    <property type="project" value="InterPro"/>
</dbReference>
<keyword evidence="2 3" id="KW-0663">Pyridoxal phosphate</keyword>
<dbReference type="InterPro" id="IPR000277">
    <property type="entry name" value="Cys/Met-Metab_PyrdxlP-dep_enz"/>
</dbReference>
<dbReference type="Gene3D" id="3.90.1150.10">
    <property type="entry name" value="Aspartate Aminotransferase, domain 1"/>
    <property type="match status" value="1"/>
</dbReference>
<comment type="cofactor">
    <cofactor evidence="1 3">
        <name>pyridoxal 5'-phosphate</name>
        <dbReference type="ChEBI" id="CHEBI:597326"/>
    </cofactor>
</comment>
<dbReference type="KEGG" id="vbl:L21SP4_00115"/>
<reference evidence="5" key="1">
    <citation type="submission" date="2015-02" db="EMBL/GenBank/DDBJ databases">
        <title>Description and complete genome sequence of the first cultured representative of the subdivision 5 of the Verrucomicrobia phylum.</title>
        <authorList>
            <person name="Spring S."/>
            <person name="Bunk B."/>
            <person name="Sproer C."/>
            <person name="Klenk H.-P."/>
        </authorList>
    </citation>
    <scope>NUCLEOTIDE SEQUENCE [LARGE SCALE GENOMIC DNA]</scope>
    <source>
        <strain evidence="5">L21-Fru-AB</strain>
    </source>
</reference>
<dbReference type="InterPro" id="IPR015424">
    <property type="entry name" value="PyrdxlP-dep_Trfase"/>
</dbReference>
<evidence type="ECO:0000256" key="2">
    <source>
        <dbReference type="ARBA" id="ARBA00022898"/>
    </source>
</evidence>
<dbReference type="RefSeq" id="WP_052880837.1">
    <property type="nucleotide sequence ID" value="NZ_CP010904.1"/>
</dbReference>
<reference evidence="4 5" key="2">
    <citation type="journal article" date="2016" name="ISME J.">
        <title>Characterization of the first cultured representative of Verrucomicrobia subdivision 5 indicates the proposal of a novel phylum.</title>
        <authorList>
            <person name="Spring S."/>
            <person name="Bunk B."/>
            <person name="Sproer C."/>
            <person name="Schumann P."/>
            <person name="Rohde M."/>
            <person name="Tindall B.J."/>
            <person name="Klenk H.P."/>
        </authorList>
    </citation>
    <scope>NUCLEOTIDE SEQUENCE [LARGE SCALE GENOMIC DNA]</scope>
    <source>
        <strain evidence="4 5">L21-Fru-AB</strain>
    </source>
</reference>
<protein>
    <submittedName>
        <fullName evidence="4">Cystathionine gamma-synthase</fullName>
    </submittedName>
</protein>
<evidence type="ECO:0000313" key="5">
    <source>
        <dbReference type="Proteomes" id="UP000035268"/>
    </source>
</evidence>
<comment type="similarity">
    <text evidence="3">Belongs to the trans-sulfuration enzymes family.</text>
</comment>
<dbReference type="AlphaFoldDB" id="A0A0G3EAC9"/>
<dbReference type="SUPFAM" id="SSF53383">
    <property type="entry name" value="PLP-dependent transferases"/>
    <property type="match status" value="1"/>
</dbReference>
<organism evidence="4 5">
    <name type="scientific">Kiritimatiella glycovorans</name>
    <dbReference type="NCBI Taxonomy" id="1307763"/>
    <lineage>
        <taxon>Bacteria</taxon>
        <taxon>Pseudomonadati</taxon>
        <taxon>Kiritimatiellota</taxon>
        <taxon>Kiritimatiellia</taxon>
        <taxon>Kiritimatiellales</taxon>
        <taxon>Kiritimatiellaceae</taxon>
        <taxon>Kiritimatiella</taxon>
    </lineage>
</organism>
<proteinExistence type="inferred from homology"/>
<gene>
    <name evidence="4" type="ORF">L21SP4_00115</name>
</gene>
<dbReference type="InterPro" id="IPR015422">
    <property type="entry name" value="PyrdxlP-dep_Trfase_small"/>
</dbReference>
<sequence>MGANHYGDPLTPYGNRPMVTPIVHCPLTTMLYMPEERRNGFGVERNTVRLSAGIEDTALLLEDLDQALDAI</sequence>
<evidence type="ECO:0000256" key="3">
    <source>
        <dbReference type="RuleBase" id="RU362118"/>
    </source>
</evidence>
<dbReference type="EMBL" id="CP010904">
    <property type="protein sequence ID" value="AKJ63401.1"/>
    <property type="molecule type" value="Genomic_DNA"/>
</dbReference>
<dbReference type="STRING" id="1307763.L21SP4_00115"/>
<keyword evidence="5" id="KW-1185">Reference proteome</keyword>
<dbReference type="Pfam" id="PF01053">
    <property type="entry name" value="Cys_Met_Meta_PP"/>
    <property type="match status" value="1"/>
</dbReference>
<dbReference type="GO" id="GO:0030170">
    <property type="term" value="F:pyridoxal phosphate binding"/>
    <property type="evidence" value="ECO:0007669"/>
    <property type="project" value="InterPro"/>
</dbReference>
<dbReference type="Proteomes" id="UP000035268">
    <property type="component" value="Chromosome"/>
</dbReference>
<accession>A0A0G3EAC9</accession>